<keyword evidence="3" id="KW-1185">Reference proteome</keyword>
<dbReference type="Proteomes" id="UP001346869">
    <property type="component" value="Unassembled WGS sequence"/>
</dbReference>
<organism evidence="2 3">
    <name type="scientific">Eleginops maclovinus</name>
    <name type="common">Patagonian blennie</name>
    <name type="synonym">Eleginus maclovinus</name>
    <dbReference type="NCBI Taxonomy" id="56733"/>
    <lineage>
        <taxon>Eukaryota</taxon>
        <taxon>Metazoa</taxon>
        <taxon>Chordata</taxon>
        <taxon>Craniata</taxon>
        <taxon>Vertebrata</taxon>
        <taxon>Euteleostomi</taxon>
        <taxon>Actinopterygii</taxon>
        <taxon>Neopterygii</taxon>
        <taxon>Teleostei</taxon>
        <taxon>Neoteleostei</taxon>
        <taxon>Acanthomorphata</taxon>
        <taxon>Eupercaria</taxon>
        <taxon>Perciformes</taxon>
        <taxon>Notothenioidei</taxon>
        <taxon>Eleginopidae</taxon>
        <taxon>Eleginops</taxon>
    </lineage>
</organism>
<keyword evidence="1" id="KW-0732">Signal</keyword>
<accession>A0AAN7X3Y6</accession>
<sequence>MQKGSNEAMYVLSLVVLMVAKSHEAHKDDRLEETNSGIVVDNEEESSVLRCWCLRLSSSIQLNPINGQSPHRLRRKGQNHFESMAMLHQGR</sequence>
<reference evidence="2 3" key="2">
    <citation type="journal article" date="2023" name="Mol. Biol. Evol.">
        <title>Genomics of Secondarily Temperate Adaptation in the Only Non-Antarctic Icefish.</title>
        <authorList>
            <person name="Rivera-Colon A.G."/>
            <person name="Rayamajhi N."/>
            <person name="Minhas B.F."/>
            <person name="Madrigal G."/>
            <person name="Bilyk K.T."/>
            <person name="Yoon V."/>
            <person name="Hune M."/>
            <person name="Gregory S."/>
            <person name="Cheng C.H.C."/>
            <person name="Catchen J.M."/>
        </authorList>
    </citation>
    <scope>NUCLEOTIDE SEQUENCE [LARGE SCALE GENOMIC DNA]</scope>
    <source>
        <strain evidence="2">JMC-PN-2008</strain>
    </source>
</reference>
<gene>
    <name evidence="2" type="ORF">PBY51_006724</name>
</gene>
<protein>
    <recommendedName>
        <fullName evidence="4">Secreted protein</fullName>
    </recommendedName>
</protein>
<comment type="caution">
    <text evidence="2">The sequence shown here is derived from an EMBL/GenBank/DDBJ whole genome shotgun (WGS) entry which is preliminary data.</text>
</comment>
<evidence type="ECO:0000313" key="2">
    <source>
        <dbReference type="EMBL" id="KAK5852889.1"/>
    </source>
</evidence>
<reference evidence="2 3" key="1">
    <citation type="journal article" date="2023" name="Genes (Basel)">
        <title>Chromosome-Level Genome Assembly and Circadian Gene Repertoire of the Patagonia Blennie Eleginops maclovinus-The Closest Ancestral Proxy of Antarctic Cryonotothenioids.</title>
        <authorList>
            <person name="Cheng C.C."/>
            <person name="Rivera-Colon A.G."/>
            <person name="Minhas B.F."/>
            <person name="Wilson L."/>
            <person name="Rayamajhi N."/>
            <person name="Vargas-Chacoff L."/>
            <person name="Catchen J.M."/>
        </authorList>
    </citation>
    <scope>NUCLEOTIDE SEQUENCE [LARGE SCALE GENOMIC DNA]</scope>
    <source>
        <strain evidence="2">JMC-PN-2008</strain>
    </source>
</reference>
<proteinExistence type="predicted"/>
<evidence type="ECO:0008006" key="4">
    <source>
        <dbReference type="Google" id="ProtNLM"/>
    </source>
</evidence>
<feature type="chain" id="PRO_5043048622" description="Secreted protein" evidence="1">
    <location>
        <begin position="26"/>
        <end position="91"/>
    </location>
</feature>
<evidence type="ECO:0000256" key="1">
    <source>
        <dbReference type="SAM" id="SignalP"/>
    </source>
</evidence>
<name>A0AAN7X3Y6_ELEMC</name>
<evidence type="ECO:0000313" key="3">
    <source>
        <dbReference type="Proteomes" id="UP001346869"/>
    </source>
</evidence>
<dbReference type="AlphaFoldDB" id="A0AAN7X3Y6"/>
<dbReference type="EMBL" id="JAUZQC010000020">
    <property type="protein sequence ID" value="KAK5852889.1"/>
    <property type="molecule type" value="Genomic_DNA"/>
</dbReference>
<feature type="signal peptide" evidence="1">
    <location>
        <begin position="1"/>
        <end position="25"/>
    </location>
</feature>